<dbReference type="AlphaFoldDB" id="A0A6A4T3T8"/>
<sequence>MRTAASPAALRYLRTQAAEEVFKPLLSPRRRGEEEYFPLHPHWTLVGTSEQIELRQEKQVKKMKTLVVFLLCLVLLTVYTDANPIIKESFAKQLLRSKRQKPGYPDEPMRWRTRRDNTTQQQQQ</sequence>
<evidence type="ECO:0000313" key="3">
    <source>
        <dbReference type="EMBL" id="KAF0037894.1"/>
    </source>
</evidence>
<name>A0A6A4T3T8_SCOMX</name>
<evidence type="ECO:0000256" key="2">
    <source>
        <dbReference type="SAM" id="Phobius"/>
    </source>
</evidence>
<accession>A0A6A4T3T8</accession>
<comment type="caution">
    <text evidence="3">The sequence shown here is derived from an EMBL/GenBank/DDBJ whole genome shotgun (WGS) entry which is preliminary data.</text>
</comment>
<proteinExistence type="predicted"/>
<dbReference type="Pfam" id="PF15076">
    <property type="entry name" value="DUF4543"/>
    <property type="match status" value="1"/>
</dbReference>
<dbReference type="InterPro" id="IPR027870">
    <property type="entry name" value="DUF4543"/>
</dbReference>
<dbReference type="PANTHER" id="PTHR48415:SF1">
    <property type="entry name" value="GENE 525-RELATED"/>
    <property type="match status" value="1"/>
</dbReference>
<keyword evidence="2" id="KW-0472">Membrane</keyword>
<evidence type="ECO:0000256" key="1">
    <source>
        <dbReference type="SAM" id="MobiDB-lite"/>
    </source>
</evidence>
<dbReference type="Proteomes" id="UP000438429">
    <property type="component" value="Unassembled WGS sequence"/>
</dbReference>
<keyword evidence="2" id="KW-1133">Transmembrane helix</keyword>
<feature type="compositionally biased region" description="Basic and acidic residues" evidence="1">
    <location>
        <begin position="107"/>
        <end position="117"/>
    </location>
</feature>
<evidence type="ECO:0000313" key="4">
    <source>
        <dbReference type="Proteomes" id="UP000438429"/>
    </source>
</evidence>
<dbReference type="EMBL" id="VEVO01000009">
    <property type="protein sequence ID" value="KAF0037894.1"/>
    <property type="molecule type" value="Genomic_DNA"/>
</dbReference>
<gene>
    <name evidence="3" type="ORF">F2P81_010768</name>
</gene>
<feature type="transmembrane region" description="Helical" evidence="2">
    <location>
        <begin position="65"/>
        <end position="86"/>
    </location>
</feature>
<keyword evidence="2" id="KW-0812">Transmembrane</keyword>
<protein>
    <submittedName>
        <fullName evidence="3">Uncharacterized protein</fullName>
    </submittedName>
</protein>
<dbReference type="PANTHER" id="PTHR48415">
    <property type="entry name" value="GENE 525-RELATED"/>
    <property type="match status" value="1"/>
</dbReference>
<feature type="region of interest" description="Disordered" evidence="1">
    <location>
        <begin position="97"/>
        <end position="124"/>
    </location>
</feature>
<organism evidence="3 4">
    <name type="scientific">Scophthalmus maximus</name>
    <name type="common">Turbot</name>
    <name type="synonym">Psetta maxima</name>
    <dbReference type="NCBI Taxonomy" id="52904"/>
    <lineage>
        <taxon>Eukaryota</taxon>
        <taxon>Metazoa</taxon>
        <taxon>Chordata</taxon>
        <taxon>Craniata</taxon>
        <taxon>Vertebrata</taxon>
        <taxon>Euteleostomi</taxon>
        <taxon>Actinopterygii</taxon>
        <taxon>Neopterygii</taxon>
        <taxon>Teleostei</taxon>
        <taxon>Neoteleostei</taxon>
        <taxon>Acanthomorphata</taxon>
        <taxon>Carangaria</taxon>
        <taxon>Pleuronectiformes</taxon>
        <taxon>Pleuronectoidei</taxon>
        <taxon>Scophthalmidae</taxon>
        <taxon>Scophthalmus</taxon>
    </lineage>
</organism>
<reference evidence="3 4" key="1">
    <citation type="submission" date="2019-06" db="EMBL/GenBank/DDBJ databases">
        <title>Draft genomes of female and male turbot (Scophthalmus maximus).</title>
        <authorList>
            <person name="Xu H."/>
            <person name="Xu X.-W."/>
            <person name="Shao C."/>
            <person name="Chen S."/>
        </authorList>
    </citation>
    <scope>NUCLEOTIDE SEQUENCE [LARGE SCALE GENOMIC DNA]</scope>
    <source>
        <strain evidence="3">Ysfricsl-2016a</strain>
        <tissue evidence="3">Blood</tissue>
    </source>
</reference>